<organism evidence="1 2">
    <name type="scientific">Dyella thiooxydans</name>
    <dbReference type="NCBI Taxonomy" id="445710"/>
    <lineage>
        <taxon>Bacteria</taxon>
        <taxon>Pseudomonadati</taxon>
        <taxon>Pseudomonadota</taxon>
        <taxon>Gammaproteobacteria</taxon>
        <taxon>Lysobacterales</taxon>
        <taxon>Rhodanobacteraceae</taxon>
        <taxon>Dyella</taxon>
    </lineage>
</organism>
<evidence type="ECO:0000313" key="1">
    <source>
        <dbReference type="EMBL" id="AND68899.1"/>
    </source>
</evidence>
<accession>A0A169GRU1</accession>
<proteinExistence type="predicted"/>
<name>A0A169GRU1_9GAMM</name>
<keyword evidence="2" id="KW-1185">Reference proteome</keyword>
<dbReference type="EMBL" id="CP014841">
    <property type="protein sequence ID" value="AND68899.1"/>
    <property type="molecule type" value="Genomic_DNA"/>
</dbReference>
<sequence>MKDDHDDAPSLETALIVIDDQQGFNDPRLEPATTRMPRRTSHTCWRRFGKGRAGDPRAARLGRAGRCLTATAIAAV</sequence>
<protein>
    <submittedName>
        <fullName evidence="1">Uncharacterized protein</fullName>
    </submittedName>
</protein>
<dbReference type="Proteomes" id="UP000077255">
    <property type="component" value="Chromosome"/>
</dbReference>
<reference evidence="1 2" key="1">
    <citation type="submission" date="2016-02" db="EMBL/GenBank/DDBJ databases">
        <title>Complete genome sequencing and analysis of ATSB10, Dyella thiooxydans isolated from rhizosphere soil of sunflower (Helianthus annuus L.).</title>
        <authorList>
            <person name="Lee Y."/>
            <person name="Hwangbo K."/>
            <person name="Chung H."/>
            <person name="Yoo J."/>
            <person name="Kim K.Y."/>
            <person name="Sa T.M."/>
            <person name="Um Y."/>
            <person name="Madhaiyan M."/>
        </authorList>
    </citation>
    <scope>NUCLEOTIDE SEQUENCE [LARGE SCALE GENOMIC DNA]</scope>
    <source>
        <strain evidence="1 2">ATSB10</strain>
    </source>
</reference>
<evidence type="ECO:0000313" key="2">
    <source>
        <dbReference type="Proteomes" id="UP000077255"/>
    </source>
</evidence>
<dbReference type="AlphaFoldDB" id="A0A169GRU1"/>
<dbReference type="RefSeq" id="WP_157469136.1">
    <property type="nucleotide sequence ID" value="NZ_CP014841.1"/>
</dbReference>
<gene>
    <name evidence="1" type="ORF">ATSB10_14450</name>
</gene>
<dbReference type="KEGG" id="dtx:ATSB10_14450"/>
<dbReference type="PATRIC" id="fig|445710.3.peg.1440"/>